<comment type="caution">
    <text evidence="2">The sequence shown here is derived from an EMBL/GenBank/DDBJ whole genome shotgun (WGS) entry which is preliminary data.</text>
</comment>
<keyword evidence="3" id="KW-1185">Reference proteome</keyword>
<dbReference type="PANTHER" id="PTHR35006">
    <property type="entry name" value="GLYOXALASE FAMILY PROTEIN (AFU_ORTHOLOGUE AFUA_5G14830)"/>
    <property type="match status" value="1"/>
</dbReference>
<organism evidence="2 3">
    <name type="scientific">Sneathiella sedimenti</name>
    <dbReference type="NCBI Taxonomy" id="2816034"/>
    <lineage>
        <taxon>Bacteria</taxon>
        <taxon>Pseudomonadati</taxon>
        <taxon>Pseudomonadota</taxon>
        <taxon>Alphaproteobacteria</taxon>
        <taxon>Sneathiellales</taxon>
        <taxon>Sneathiellaceae</taxon>
        <taxon>Sneathiella</taxon>
    </lineage>
</organism>
<dbReference type="RefSeq" id="WP_207047563.1">
    <property type="nucleotide sequence ID" value="NZ_JAFLNC010000006.1"/>
</dbReference>
<dbReference type="InterPro" id="IPR029068">
    <property type="entry name" value="Glyas_Bleomycin-R_OHBP_Dase"/>
</dbReference>
<dbReference type="Proteomes" id="UP000664761">
    <property type="component" value="Unassembled WGS sequence"/>
</dbReference>
<dbReference type="Pfam" id="PF00903">
    <property type="entry name" value="Glyoxalase"/>
    <property type="match status" value="1"/>
</dbReference>
<dbReference type="PROSITE" id="PS51819">
    <property type="entry name" value="VOC"/>
    <property type="match status" value="1"/>
</dbReference>
<dbReference type="Gene3D" id="3.10.180.10">
    <property type="entry name" value="2,3-Dihydroxybiphenyl 1,2-Dioxygenase, domain 1"/>
    <property type="match status" value="1"/>
</dbReference>
<evidence type="ECO:0000259" key="1">
    <source>
        <dbReference type="PROSITE" id="PS51819"/>
    </source>
</evidence>
<dbReference type="PANTHER" id="PTHR35006:SF2">
    <property type="entry name" value="GLYOXALASE FAMILY PROTEIN (AFU_ORTHOLOGUE AFUA_5G14830)"/>
    <property type="match status" value="1"/>
</dbReference>
<sequence length="133" mass="14505">MNIIHLGSGEMLDHVSIGITNRGKSTAFYDAVLSTIGLKKVADYGETIAYGKSREDPFFWLVEHKDIGRAQGFHCAFRAPDRASIHAFHAAAVTNGGTDNGGPGKRDYEENYYAAFVLDPDGNKIEAVCLKPE</sequence>
<protein>
    <submittedName>
        <fullName evidence="2">VOC family protein</fullName>
    </submittedName>
</protein>
<feature type="domain" description="VOC" evidence="1">
    <location>
        <begin position="11"/>
        <end position="130"/>
    </location>
</feature>
<dbReference type="InterPro" id="IPR037523">
    <property type="entry name" value="VOC_core"/>
</dbReference>
<dbReference type="InterPro" id="IPR004360">
    <property type="entry name" value="Glyas_Fos-R_dOase_dom"/>
</dbReference>
<dbReference type="CDD" id="cd07262">
    <property type="entry name" value="VOC_like"/>
    <property type="match status" value="1"/>
</dbReference>
<gene>
    <name evidence="2" type="ORF">J0X12_16600</name>
</gene>
<dbReference type="SUPFAM" id="SSF54593">
    <property type="entry name" value="Glyoxalase/Bleomycin resistance protein/Dihydroxybiphenyl dioxygenase"/>
    <property type="match status" value="1"/>
</dbReference>
<accession>A0ABS3FA37</accession>
<evidence type="ECO:0000313" key="2">
    <source>
        <dbReference type="EMBL" id="MBO0335244.1"/>
    </source>
</evidence>
<proteinExistence type="predicted"/>
<name>A0ABS3FA37_9PROT</name>
<reference evidence="2 3" key="1">
    <citation type="submission" date="2021-03" db="EMBL/GenBank/DDBJ databases">
        <title>Sneathiella sp. CAU 1612 isolated from Kang Won-do.</title>
        <authorList>
            <person name="Kim W."/>
        </authorList>
    </citation>
    <scope>NUCLEOTIDE SEQUENCE [LARGE SCALE GENOMIC DNA]</scope>
    <source>
        <strain evidence="2 3">CAU 1612</strain>
    </source>
</reference>
<dbReference type="EMBL" id="JAFLNC010000006">
    <property type="protein sequence ID" value="MBO0335244.1"/>
    <property type="molecule type" value="Genomic_DNA"/>
</dbReference>
<evidence type="ECO:0000313" key="3">
    <source>
        <dbReference type="Proteomes" id="UP000664761"/>
    </source>
</evidence>